<evidence type="ECO:0000313" key="4">
    <source>
        <dbReference type="Proteomes" id="UP000008743"/>
    </source>
</evidence>
<feature type="region of interest" description="Disordered" evidence="1">
    <location>
        <begin position="1"/>
        <end position="39"/>
    </location>
</feature>
<accession>A0A0D2TZU4</accession>
<evidence type="ECO:0000313" key="3">
    <source>
        <dbReference type="EMBL" id="KJE88446.1"/>
    </source>
</evidence>
<sequence>MPTRTVSLPSIESNEVTALPDAAEKTGEPNRSHEGDAERGTAFILAPGSPLLQSRDPVHRYGATDAWDTTATTTHQPDSVAGRRGRSQSAPAIESLTSNKSMCFPLPATIGAENNAPFASTPSEHPRLGPGSSASGMMIRSDKSSPASSIVRFASEPDIVPVVPKQAKHAHEAQSPTSEAPTSMPTVANDGHPALSGGVFSTARARPSTRDSGILLSAEEMRESPMSSPSSTPSRWSGLSFDSSDAINAASGFLRRTAKSRAGRWIQQSGYRFSNLILLVAAHMPNAPATVAWLLAVTTLVPSAVSIVVYGVIPLGDLDDENRFEQLAVWVFVINPLTWTFWAYLNMVVFTGCIKECRGLGKMQLYLPVIALTYIVEVAVMAVIIWLIGEFSFIGLIPIGISFMTTCCALWYFQRSTWSHLRSKQPLSFPETPSPDSLPGSNLVEGPRPREAQGPTPRADQGPASGMSDKEERWARAHLLKSSTLSQSWLDDVEIEFATSESMAHAKLNPSRDVETGDHTSSPPTQGGNPPTQEDENLSSVDPRASFASTEANANLDDDLPVDMELARESLHQAAVARRAAVYQYMKVMLAVVLFIGCLTVLVLFINIGDYVAQRVLVVMIGIVAFIFKKILLALTDPFPLESAMLISGLWVEHLPDVFITMAYPYVSEPAGTYAVFFLVSFFKNVAYLLFLTPYWFRFRIWVKDFLKNVLCCKGCHSTPGNRAIETEDPNDRGHSNNRTGYLRRQTRFFLWKVLSQMSGIIFYLSISPVLRFGVNAQSYPFAENSTHPVRGMDTDTEHQGITPRQYAYSVIFAACNFVFLVFALLFGKVIIKRKLPQHYKVITRAFVDNFMNPRYYSEVLAIIFGNCLVIVAILSLPMRIWFA</sequence>
<feature type="compositionally biased region" description="Polar residues" evidence="1">
    <location>
        <begin position="519"/>
        <end position="532"/>
    </location>
</feature>
<feature type="compositionally biased region" description="Low complexity" evidence="1">
    <location>
        <begin position="63"/>
        <end position="74"/>
    </location>
</feature>
<dbReference type="OrthoDB" id="4445at2759"/>
<feature type="compositionally biased region" description="Polar residues" evidence="1">
    <location>
        <begin position="87"/>
        <end position="96"/>
    </location>
</feature>
<feature type="compositionally biased region" description="Low complexity" evidence="1">
    <location>
        <begin position="224"/>
        <end position="237"/>
    </location>
</feature>
<evidence type="ECO:0000256" key="2">
    <source>
        <dbReference type="SAM" id="Phobius"/>
    </source>
</evidence>
<feature type="region of interest" description="Disordered" evidence="1">
    <location>
        <begin position="504"/>
        <end position="542"/>
    </location>
</feature>
<feature type="transmembrane region" description="Helical" evidence="2">
    <location>
        <begin position="860"/>
        <end position="883"/>
    </location>
</feature>
<feature type="transmembrane region" description="Helical" evidence="2">
    <location>
        <begin position="365"/>
        <end position="387"/>
    </location>
</feature>
<evidence type="ECO:0000256" key="1">
    <source>
        <dbReference type="SAM" id="MobiDB-lite"/>
    </source>
</evidence>
<gene>
    <name evidence="3" type="ORF">CAOG_000103</name>
</gene>
<dbReference type="PhylomeDB" id="A0A0D2TZU4"/>
<feature type="region of interest" description="Disordered" evidence="1">
    <location>
        <begin position="115"/>
        <end position="143"/>
    </location>
</feature>
<keyword evidence="2" id="KW-1133">Transmembrane helix</keyword>
<feature type="compositionally biased region" description="Basic and acidic residues" evidence="1">
    <location>
        <begin position="22"/>
        <end position="39"/>
    </location>
</feature>
<organism evidence="3 4">
    <name type="scientific">Capsaspora owczarzaki (strain ATCC 30864)</name>
    <dbReference type="NCBI Taxonomy" id="595528"/>
    <lineage>
        <taxon>Eukaryota</taxon>
        <taxon>Filasterea</taxon>
        <taxon>Capsaspora</taxon>
    </lineage>
</organism>
<dbReference type="RefSeq" id="XP_004364974.1">
    <property type="nucleotide sequence ID" value="XM_004364917.2"/>
</dbReference>
<feature type="region of interest" description="Disordered" evidence="1">
    <location>
        <begin position="167"/>
        <end position="192"/>
    </location>
</feature>
<feature type="transmembrane region" description="Helical" evidence="2">
    <location>
        <begin position="588"/>
        <end position="606"/>
    </location>
</feature>
<feature type="transmembrane region" description="Helical" evidence="2">
    <location>
        <begin position="807"/>
        <end position="832"/>
    </location>
</feature>
<keyword evidence="2" id="KW-0812">Transmembrane</keyword>
<dbReference type="AlphaFoldDB" id="A0A0D2TZU4"/>
<feature type="region of interest" description="Disordered" evidence="1">
    <location>
        <begin position="429"/>
        <end position="471"/>
    </location>
</feature>
<feature type="compositionally biased region" description="Polar residues" evidence="1">
    <location>
        <begin position="1"/>
        <end position="16"/>
    </location>
</feature>
<feature type="region of interest" description="Disordered" evidence="1">
    <location>
        <begin position="62"/>
        <end position="96"/>
    </location>
</feature>
<dbReference type="EMBL" id="KE346360">
    <property type="protein sequence ID" value="KJE88446.1"/>
    <property type="molecule type" value="Genomic_DNA"/>
</dbReference>
<dbReference type="InParanoid" id="A0A0D2TZU4"/>
<feature type="transmembrane region" description="Helical" evidence="2">
    <location>
        <begin position="673"/>
        <end position="697"/>
    </location>
</feature>
<feature type="transmembrane region" description="Helical" evidence="2">
    <location>
        <begin position="393"/>
        <end position="413"/>
    </location>
</feature>
<keyword evidence="4" id="KW-1185">Reference proteome</keyword>
<dbReference type="STRING" id="595528.A0A0D2TZU4"/>
<feature type="transmembrane region" description="Helical" evidence="2">
    <location>
        <begin position="291"/>
        <end position="315"/>
    </location>
</feature>
<name>A0A0D2TZU4_CAPO3</name>
<feature type="transmembrane region" description="Helical" evidence="2">
    <location>
        <begin position="327"/>
        <end position="353"/>
    </location>
</feature>
<reference evidence="4" key="1">
    <citation type="submission" date="2011-02" db="EMBL/GenBank/DDBJ databases">
        <title>The Genome Sequence of Capsaspora owczarzaki ATCC 30864.</title>
        <authorList>
            <person name="Russ C."/>
            <person name="Cuomo C."/>
            <person name="Burger G."/>
            <person name="Gray M.W."/>
            <person name="Holland P.W.H."/>
            <person name="King N."/>
            <person name="Lang F.B.F."/>
            <person name="Roger A.J."/>
            <person name="Ruiz-Trillo I."/>
            <person name="Young S.K."/>
            <person name="Zeng Q."/>
            <person name="Gargeya S."/>
            <person name="Alvarado L."/>
            <person name="Berlin A."/>
            <person name="Chapman S.B."/>
            <person name="Chen Z."/>
            <person name="Freedman E."/>
            <person name="Gellesch M."/>
            <person name="Goldberg J."/>
            <person name="Griggs A."/>
            <person name="Gujja S."/>
            <person name="Heilman E."/>
            <person name="Heiman D."/>
            <person name="Howarth C."/>
            <person name="Mehta T."/>
            <person name="Neiman D."/>
            <person name="Pearson M."/>
            <person name="Roberts A."/>
            <person name="Saif S."/>
            <person name="Shea T."/>
            <person name="Shenoy N."/>
            <person name="Sisk P."/>
            <person name="Stolte C."/>
            <person name="Sykes S."/>
            <person name="White J."/>
            <person name="Yandava C."/>
            <person name="Haas B."/>
            <person name="Nusbaum C."/>
            <person name="Birren B."/>
        </authorList>
    </citation>
    <scope>NUCLEOTIDE SEQUENCE</scope>
    <source>
        <strain evidence="4">ATCC 30864</strain>
    </source>
</reference>
<feature type="transmembrane region" description="Helical" evidence="2">
    <location>
        <begin position="644"/>
        <end position="667"/>
    </location>
</feature>
<feature type="transmembrane region" description="Helical" evidence="2">
    <location>
        <begin position="612"/>
        <end position="632"/>
    </location>
</feature>
<dbReference type="Proteomes" id="UP000008743">
    <property type="component" value="Unassembled WGS sequence"/>
</dbReference>
<protein>
    <recommendedName>
        <fullName evidence="5">Transmembrane protein</fullName>
    </recommendedName>
</protein>
<keyword evidence="2" id="KW-0472">Membrane</keyword>
<feature type="compositionally biased region" description="Polar residues" evidence="1">
    <location>
        <begin position="174"/>
        <end position="186"/>
    </location>
</feature>
<proteinExistence type="predicted"/>
<feature type="region of interest" description="Disordered" evidence="1">
    <location>
        <begin position="218"/>
        <end position="237"/>
    </location>
</feature>
<feature type="transmembrane region" description="Helical" evidence="2">
    <location>
        <begin position="749"/>
        <end position="767"/>
    </location>
</feature>
<evidence type="ECO:0008006" key="5">
    <source>
        <dbReference type="Google" id="ProtNLM"/>
    </source>
</evidence>